<evidence type="ECO:0000313" key="3">
    <source>
        <dbReference type="Proteomes" id="UP000471120"/>
    </source>
</evidence>
<protein>
    <submittedName>
        <fullName evidence="2">Uncharacterized protein</fullName>
    </submittedName>
</protein>
<dbReference type="EMBL" id="QRCM01000001">
    <property type="protein sequence ID" value="TXG91061.1"/>
    <property type="molecule type" value="Genomic_DNA"/>
</dbReference>
<name>A0A6P2CH62_9NOCA</name>
<organism evidence="2 3">
    <name type="scientific">Rhodococcus rhodnii</name>
    <dbReference type="NCBI Taxonomy" id="38312"/>
    <lineage>
        <taxon>Bacteria</taxon>
        <taxon>Bacillati</taxon>
        <taxon>Actinomycetota</taxon>
        <taxon>Actinomycetes</taxon>
        <taxon>Mycobacteriales</taxon>
        <taxon>Nocardiaceae</taxon>
        <taxon>Rhodococcus</taxon>
    </lineage>
</organism>
<sequence>MNEPAGGADGPVALDLVPVALVAPRVRAVATGAVVVAVVVGALIALLTTPVAGLVTGLVIAVPVVTVSVLGLRRGITLDRTTLTAVAGLRSRSVDVTHAQSVDLVVRSLRMAEVAVRVTDDRTTVTVPLALYVGSDGGRELEILPLRRLADALARAEDVSAAAVSAVLVDQLRAEARGAGLGERPLYRAVELARSGHPRVAVLSDSEVASLLSDN</sequence>
<dbReference type="RefSeq" id="WP_010838852.1">
    <property type="nucleotide sequence ID" value="NZ_QRCM01000001.1"/>
</dbReference>
<gene>
    <name evidence="2" type="ORF">DW322_13565</name>
</gene>
<keyword evidence="1" id="KW-0812">Transmembrane</keyword>
<proteinExistence type="predicted"/>
<feature type="transmembrane region" description="Helical" evidence="1">
    <location>
        <begin position="28"/>
        <end position="47"/>
    </location>
</feature>
<evidence type="ECO:0000256" key="1">
    <source>
        <dbReference type="SAM" id="Phobius"/>
    </source>
</evidence>
<comment type="caution">
    <text evidence="2">The sequence shown here is derived from an EMBL/GenBank/DDBJ whole genome shotgun (WGS) entry which is preliminary data.</text>
</comment>
<accession>A0A6P2CH62</accession>
<reference evidence="2 3" key="1">
    <citation type="submission" date="2018-07" db="EMBL/GenBank/DDBJ databases">
        <title>Genome sequence of Rhodococcus rhodnii ATCC 35071 from Rhodnius prolixus.</title>
        <authorList>
            <person name="Patel V."/>
            <person name="Vogel K.J."/>
        </authorList>
    </citation>
    <scope>NUCLEOTIDE SEQUENCE [LARGE SCALE GENOMIC DNA]</scope>
    <source>
        <strain evidence="2 3">ATCC 35071</strain>
    </source>
</reference>
<dbReference type="Proteomes" id="UP000471120">
    <property type="component" value="Unassembled WGS sequence"/>
</dbReference>
<dbReference type="AlphaFoldDB" id="A0A6P2CH62"/>
<keyword evidence="1" id="KW-0472">Membrane</keyword>
<feature type="transmembrane region" description="Helical" evidence="1">
    <location>
        <begin position="53"/>
        <end position="72"/>
    </location>
</feature>
<keyword evidence="1" id="KW-1133">Transmembrane helix</keyword>
<evidence type="ECO:0000313" key="2">
    <source>
        <dbReference type="EMBL" id="TXG91061.1"/>
    </source>
</evidence>